<dbReference type="AlphaFoldDB" id="A0A1Q2MBU5"/>
<dbReference type="Pfam" id="PF02826">
    <property type="entry name" value="2-Hacid_dh_C"/>
    <property type="match status" value="1"/>
</dbReference>
<feature type="domain" description="Erythronate-4-phosphate dehydrogenase dimerisation" evidence="6">
    <location>
        <begin position="288"/>
        <end position="375"/>
    </location>
</feature>
<sequence>MKIIADSNIPFVSECFSSIGEVQTAPGRQMSPEMLKDAQVLLVRSVTKVGPGLLEASDVKFAATATIGVDHIDQQWLEQKNIGFASAPGSNANSVAEYITAAMLKIAGKQGKKLSDCSIGIIGVGNVGSRVEKKAISLDMKVVLNDPPLARKTADPKYRPLEEALGCDFVTIHTPLTRDGQDPTYHMADREFFSKIKPGAVFMNTARGAVMETAAVENAVKEAKISGLVLDVWENEPDISMEMLKLADIATPHIAGYSFDGKVAGMIMIYDACCRHFGIEPSRKTADFLPRASVPFIDAAELTGDEQSRIEAAVSRVYDIMNDDSELRKITEQDAGQRPVYFDMLRKNYPVRREFTNTKVKGANKGLARKLSGIGFQVE</sequence>
<keyword evidence="3" id="KW-0520">NAD</keyword>
<reference evidence="8" key="1">
    <citation type="submission" date="2017-02" db="EMBL/GenBank/DDBJ databases">
        <title>Comparative genomics and description of representatives of a novel lineage of planctomycetes thriving in anoxic sediments.</title>
        <authorList>
            <person name="Spring S."/>
            <person name="Bunk B."/>
            <person name="Sproer C."/>
        </authorList>
    </citation>
    <scope>NUCLEOTIDE SEQUENCE [LARGE SCALE GENOMIC DNA]</scope>
    <source>
        <strain evidence="8">SM-Chi-D1</strain>
    </source>
</reference>
<evidence type="ECO:0000256" key="2">
    <source>
        <dbReference type="ARBA" id="ARBA00023002"/>
    </source>
</evidence>
<dbReference type="HAMAP" id="MF_01825">
    <property type="entry name" value="PdxB"/>
    <property type="match status" value="1"/>
</dbReference>
<dbReference type="GO" id="GO:0008615">
    <property type="term" value="P:pyridoxine biosynthetic process"/>
    <property type="evidence" value="ECO:0007669"/>
    <property type="project" value="UniProtKB-KW"/>
</dbReference>
<dbReference type="GO" id="GO:0051287">
    <property type="term" value="F:NAD binding"/>
    <property type="evidence" value="ECO:0007669"/>
    <property type="project" value="InterPro"/>
</dbReference>
<dbReference type="OrthoDB" id="277029at2"/>
<evidence type="ECO:0000256" key="4">
    <source>
        <dbReference type="ARBA" id="ARBA00023096"/>
    </source>
</evidence>
<dbReference type="EMBL" id="CP019646">
    <property type="protein sequence ID" value="AQQ70144.1"/>
    <property type="molecule type" value="Genomic_DNA"/>
</dbReference>
<keyword evidence="1" id="KW-0963">Cytoplasm</keyword>
<keyword evidence="4" id="KW-0664">Pyridoxine biosynthesis</keyword>
<dbReference type="InterPro" id="IPR038251">
    <property type="entry name" value="PdxB_dimer_sf"/>
</dbReference>
<dbReference type="GO" id="GO:0046983">
    <property type="term" value="F:protein dimerization activity"/>
    <property type="evidence" value="ECO:0007669"/>
    <property type="project" value="InterPro"/>
</dbReference>
<evidence type="ECO:0000313" key="8">
    <source>
        <dbReference type="Proteomes" id="UP000188181"/>
    </source>
</evidence>
<dbReference type="RefSeq" id="WP_146682433.1">
    <property type="nucleotide sequence ID" value="NZ_CP019646.1"/>
</dbReference>
<organism evidence="7 8">
    <name type="scientific">Limihaloglobus sulfuriphilus</name>
    <dbReference type="NCBI Taxonomy" id="1851148"/>
    <lineage>
        <taxon>Bacteria</taxon>
        <taxon>Pseudomonadati</taxon>
        <taxon>Planctomycetota</taxon>
        <taxon>Phycisphaerae</taxon>
        <taxon>Sedimentisphaerales</taxon>
        <taxon>Sedimentisphaeraceae</taxon>
        <taxon>Limihaloglobus</taxon>
    </lineage>
</organism>
<dbReference type="GO" id="GO:0005737">
    <property type="term" value="C:cytoplasm"/>
    <property type="evidence" value="ECO:0007669"/>
    <property type="project" value="InterPro"/>
</dbReference>
<evidence type="ECO:0000313" key="7">
    <source>
        <dbReference type="EMBL" id="AQQ70144.1"/>
    </source>
</evidence>
<dbReference type="PANTHER" id="PTHR42938">
    <property type="entry name" value="FORMATE DEHYDROGENASE 1"/>
    <property type="match status" value="1"/>
</dbReference>
<evidence type="ECO:0000259" key="5">
    <source>
        <dbReference type="Pfam" id="PF02826"/>
    </source>
</evidence>
<proteinExistence type="inferred from homology"/>
<keyword evidence="2 7" id="KW-0560">Oxidoreductase</keyword>
<dbReference type="Pfam" id="PF11890">
    <property type="entry name" value="DUF3410"/>
    <property type="match status" value="1"/>
</dbReference>
<keyword evidence="8" id="KW-1185">Reference proteome</keyword>
<evidence type="ECO:0000256" key="1">
    <source>
        <dbReference type="ARBA" id="ARBA00022490"/>
    </source>
</evidence>
<dbReference type="InterPro" id="IPR024531">
    <property type="entry name" value="Erythronate-4-P_DHase_dimer"/>
</dbReference>
<dbReference type="PANTHER" id="PTHR42938:SF9">
    <property type="entry name" value="FORMATE DEHYDROGENASE 1"/>
    <property type="match status" value="1"/>
</dbReference>
<dbReference type="SUPFAM" id="SSF51735">
    <property type="entry name" value="NAD(P)-binding Rossmann-fold domains"/>
    <property type="match status" value="1"/>
</dbReference>
<dbReference type="SUPFAM" id="SSF52283">
    <property type="entry name" value="Formate/glycerate dehydrogenase catalytic domain-like"/>
    <property type="match status" value="1"/>
</dbReference>
<dbReference type="EC" id="1.1.1.290" evidence="7"/>
<dbReference type="InterPro" id="IPR006140">
    <property type="entry name" value="D-isomer_DH_NAD-bd"/>
</dbReference>
<dbReference type="InterPro" id="IPR036291">
    <property type="entry name" value="NAD(P)-bd_dom_sf"/>
</dbReference>
<dbReference type="STRING" id="1851148.SMSP2_00486"/>
<dbReference type="InterPro" id="IPR020921">
    <property type="entry name" value="Erythronate-4-P_DHase"/>
</dbReference>
<dbReference type="Gene3D" id="3.40.50.720">
    <property type="entry name" value="NAD(P)-binding Rossmann-like Domain"/>
    <property type="match status" value="2"/>
</dbReference>
<dbReference type="KEGG" id="pbas:SMSP2_00486"/>
<accession>A0A1Q2MBU5</accession>
<name>A0A1Q2MBU5_9BACT</name>
<evidence type="ECO:0000259" key="6">
    <source>
        <dbReference type="Pfam" id="PF11890"/>
    </source>
</evidence>
<dbReference type="CDD" id="cd12158">
    <property type="entry name" value="ErythrP_dh"/>
    <property type="match status" value="1"/>
</dbReference>
<dbReference type="Proteomes" id="UP000188181">
    <property type="component" value="Chromosome"/>
</dbReference>
<protein>
    <submittedName>
        <fullName evidence="7">Erythronate-4-phosphate dehydrogenase</fullName>
        <ecNumber evidence="7">1.1.1.290</ecNumber>
    </submittedName>
</protein>
<evidence type="ECO:0000256" key="3">
    <source>
        <dbReference type="ARBA" id="ARBA00023027"/>
    </source>
</evidence>
<dbReference type="GO" id="GO:0033711">
    <property type="term" value="F:4-phosphoerythronate dehydrogenase activity"/>
    <property type="evidence" value="ECO:0007669"/>
    <property type="project" value="UniProtKB-EC"/>
</dbReference>
<dbReference type="Gene3D" id="3.30.1370.170">
    <property type="match status" value="1"/>
</dbReference>
<gene>
    <name evidence="7" type="primary">pdxB</name>
    <name evidence="7" type="ORF">SMSP2_00486</name>
</gene>
<feature type="domain" description="D-isomer specific 2-hydroxyacid dehydrogenase NAD-binding" evidence="5">
    <location>
        <begin position="109"/>
        <end position="255"/>
    </location>
</feature>